<accession>A0ABY7AWU1</accession>
<name>A0ABY7AWU1_9PSEU</name>
<proteinExistence type="predicted"/>
<dbReference type="InterPro" id="IPR001387">
    <property type="entry name" value="Cro/C1-type_HTH"/>
</dbReference>
<dbReference type="Pfam" id="PF13560">
    <property type="entry name" value="HTH_31"/>
    <property type="match status" value="1"/>
</dbReference>
<sequence length="178" mass="20053">MDQVEAPTEHIAKRVRALRDARGWNAQRLADEMTKVGVEWNRGTVTKLENGRRASVSVAELLALGWVLDVPPLVLLLPDDPDANYPITPKVSARTERVYRWIVGVTPVPVETSEDEHPGKWGTRIATYAAKRPGYMARSPEENPELTKRVEAHEETLRRVLAQLEQIKAQQEGDDGER</sequence>
<reference evidence="2" key="1">
    <citation type="submission" date="2022-11" db="EMBL/GenBank/DDBJ databases">
        <authorList>
            <person name="Mo P."/>
        </authorList>
    </citation>
    <scope>NUCLEOTIDE SEQUENCE</scope>
    <source>
        <strain evidence="2">HUAS 11-8</strain>
    </source>
</reference>
<protein>
    <submittedName>
        <fullName evidence="2">Helix-turn-helix transcriptional regulator</fullName>
    </submittedName>
</protein>
<evidence type="ECO:0000313" key="2">
    <source>
        <dbReference type="EMBL" id="WAL64466.1"/>
    </source>
</evidence>
<keyword evidence="3" id="KW-1185">Reference proteome</keyword>
<dbReference type="CDD" id="cd00093">
    <property type="entry name" value="HTH_XRE"/>
    <property type="match status" value="1"/>
</dbReference>
<gene>
    <name evidence="2" type="ORF">ORV05_26340</name>
</gene>
<dbReference type="InterPro" id="IPR010982">
    <property type="entry name" value="Lambda_DNA-bd_dom_sf"/>
</dbReference>
<dbReference type="PROSITE" id="PS50943">
    <property type="entry name" value="HTH_CROC1"/>
    <property type="match status" value="1"/>
</dbReference>
<dbReference type="Gene3D" id="1.10.260.40">
    <property type="entry name" value="lambda repressor-like DNA-binding domains"/>
    <property type="match status" value="1"/>
</dbReference>
<dbReference type="RefSeq" id="WP_268754692.1">
    <property type="nucleotide sequence ID" value="NZ_CP113836.1"/>
</dbReference>
<dbReference type="EMBL" id="CP113836">
    <property type="protein sequence ID" value="WAL64466.1"/>
    <property type="molecule type" value="Genomic_DNA"/>
</dbReference>
<feature type="domain" description="HTH cro/C1-type" evidence="1">
    <location>
        <begin position="15"/>
        <end position="76"/>
    </location>
</feature>
<organism evidence="2 3">
    <name type="scientific">Amycolatopsis cynarae</name>
    <dbReference type="NCBI Taxonomy" id="2995223"/>
    <lineage>
        <taxon>Bacteria</taxon>
        <taxon>Bacillati</taxon>
        <taxon>Actinomycetota</taxon>
        <taxon>Actinomycetes</taxon>
        <taxon>Pseudonocardiales</taxon>
        <taxon>Pseudonocardiaceae</taxon>
        <taxon>Amycolatopsis</taxon>
    </lineage>
</organism>
<dbReference type="Proteomes" id="UP001163203">
    <property type="component" value="Chromosome"/>
</dbReference>
<dbReference type="SMART" id="SM00530">
    <property type="entry name" value="HTH_XRE"/>
    <property type="match status" value="1"/>
</dbReference>
<evidence type="ECO:0000313" key="3">
    <source>
        <dbReference type="Proteomes" id="UP001163203"/>
    </source>
</evidence>
<evidence type="ECO:0000259" key="1">
    <source>
        <dbReference type="PROSITE" id="PS50943"/>
    </source>
</evidence>
<dbReference type="SUPFAM" id="SSF47413">
    <property type="entry name" value="lambda repressor-like DNA-binding domains"/>
    <property type="match status" value="1"/>
</dbReference>